<feature type="transmembrane region" description="Helical" evidence="2">
    <location>
        <begin position="70"/>
        <end position="91"/>
    </location>
</feature>
<keyword evidence="2" id="KW-0812">Transmembrane</keyword>
<keyword evidence="2" id="KW-0472">Membrane</keyword>
<dbReference type="OrthoDB" id="3248709at2759"/>
<organism evidence="3 4">
    <name type="scientific">Crepidotus variabilis</name>
    <dbReference type="NCBI Taxonomy" id="179855"/>
    <lineage>
        <taxon>Eukaryota</taxon>
        <taxon>Fungi</taxon>
        <taxon>Dikarya</taxon>
        <taxon>Basidiomycota</taxon>
        <taxon>Agaricomycotina</taxon>
        <taxon>Agaricomycetes</taxon>
        <taxon>Agaricomycetidae</taxon>
        <taxon>Agaricales</taxon>
        <taxon>Agaricineae</taxon>
        <taxon>Crepidotaceae</taxon>
        <taxon>Crepidotus</taxon>
    </lineage>
</organism>
<keyword evidence="4" id="KW-1185">Reference proteome</keyword>
<dbReference type="EMBL" id="MU157837">
    <property type="protein sequence ID" value="KAF9531007.1"/>
    <property type="molecule type" value="Genomic_DNA"/>
</dbReference>
<proteinExistence type="predicted"/>
<evidence type="ECO:0000256" key="1">
    <source>
        <dbReference type="SAM" id="MobiDB-lite"/>
    </source>
</evidence>
<protein>
    <submittedName>
        <fullName evidence="3">Uncharacterized protein</fullName>
    </submittedName>
</protein>
<evidence type="ECO:0000313" key="4">
    <source>
        <dbReference type="Proteomes" id="UP000807306"/>
    </source>
</evidence>
<feature type="compositionally biased region" description="Polar residues" evidence="1">
    <location>
        <begin position="162"/>
        <end position="178"/>
    </location>
</feature>
<feature type="transmembrane region" description="Helical" evidence="2">
    <location>
        <begin position="31"/>
        <end position="50"/>
    </location>
</feature>
<dbReference type="Proteomes" id="UP000807306">
    <property type="component" value="Unassembled WGS sequence"/>
</dbReference>
<accession>A0A9P6EL09</accession>
<gene>
    <name evidence="3" type="ORF">CPB83DRAFT_850012</name>
</gene>
<sequence>MPISGLSSTIGTVADRLKPHKAEAVQRVRTNALGLVTTLLLSFLLPLPSVPTALRALLSSNQHQRWTADWIWQWVCMLETALVVLLAYNVLEASYAIQYPRAPPPAVVSPLKPKATVAATPKKSFKILSPNTSPQVQKPFAFSPQASASRSFASASMALSSTPGANRSTTYAQSPIDTPSRVLNYTPILNSSTNTQASSTSDYLQTPSPVISAYRGKHSGADVGRALDGSYLSRLMPEVESDED</sequence>
<keyword evidence="2" id="KW-1133">Transmembrane helix</keyword>
<feature type="region of interest" description="Disordered" evidence="1">
    <location>
        <begin position="159"/>
        <end position="178"/>
    </location>
</feature>
<comment type="caution">
    <text evidence="3">The sequence shown here is derived from an EMBL/GenBank/DDBJ whole genome shotgun (WGS) entry which is preliminary data.</text>
</comment>
<name>A0A9P6EL09_9AGAR</name>
<dbReference type="AlphaFoldDB" id="A0A9P6EL09"/>
<evidence type="ECO:0000313" key="3">
    <source>
        <dbReference type="EMBL" id="KAF9531007.1"/>
    </source>
</evidence>
<reference evidence="3" key="1">
    <citation type="submission" date="2020-11" db="EMBL/GenBank/DDBJ databases">
        <authorList>
            <consortium name="DOE Joint Genome Institute"/>
            <person name="Ahrendt S."/>
            <person name="Riley R."/>
            <person name="Andreopoulos W."/>
            <person name="Labutti K."/>
            <person name="Pangilinan J."/>
            <person name="Ruiz-Duenas F.J."/>
            <person name="Barrasa J.M."/>
            <person name="Sanchez-Garcia M."/>
            <person name="Camarero S."/>
            <person name="Miyauchi S."/>
            <person name="Serrano A."/>
            <person name="Linde D."/>
            <person name="Babiker R."/>
            <person name="Drula E."/>
            <person name="Ayuso-Fernandez I."/>
            <person name="Pacheco R."/>
            <person name="Padilla G."/>
            <person name="Ferreira P."/>
            <person name="Barriuso J."/>
            <person name="Kellner H."/>
            <person name="Castanera R."/>
            <person name="Alfaro M."/>
            <person name="Ramirez L."/>
            <person name="Pisabarro A.G."/>
            <person name="Kuo A."/>
            <person name="Tritt A."/>
            <person name="Lipzen A."/>
            <person name="He G."/>
            <person name="Yan M."/>
            <person name="Ng V."/>
            <person name="Cullen D."/>
            <person name="Martin F."/>
            <person name="Rosso M.-N."/>
            <person name="Henrissat B."/>
            <person name="Hibbett D."/>
            <person name="Martinez A.T."/>
            <person name="Grigoriev I.V."/>
        </authorList>
    </citation>
    <scope>NUCLEOTIDE SEQUENCE</scope>
    <source>
        <strain evidence="3">CBS 506.95</strain>
    </source>
</reference>
<evidence type="ECO:0000256" key="2">
    <source>
        <dbReference type="SAM" id="Phobius"/>
    </source>
</evidence>